<evidence type="ECO:0000313" key="1">
    <source>
        <dbReference type="EMBL" id="GJE93481.1"/>
    </source>
</evidence>
<dbReference type="Proteomes" id="UP000703269">
    <property type="component" value="Unassembled WGS sequence"/>
</dbReference>
<dbReference type="EMBL" id="BPQB01000032">
    <property type="protein sequence ID" value="GJE93481.1"/>
    <property type="molecule type" value="Genomic_DNA"/>
</dbReference>
<organism evidence="1 2">
    <name type="scientific">Phanerochaete sordida</name>
    <dbReference type="NCBI Taxonomy" id="48140"/>
    <lineage>
        <taxon>Eukaryota</taxon>
        <taxon>Fungi</taxon>
        <taxon>Dikarya</taxon>
        <taxon>Basidiomycota</taxon>
        <taxon>Agaricomycotina</taxon>
        <taxon>Agaricomycetes</taxon>
        <taxon>Polyporales</taxon>
        <taxon>Phanerochaetaceae</taxon>
        <taxon>Phanerochaete</taxon>
    </lineage>
</organism>
<keyword evidence="2" id="KW-1185">Reference proteome</keyword>
<proteinExistence type="predicted"/>
<accession>A0A9P3GEU6</accession>
<evidence type="ECO:0000313" key="2">
    <source>
        <dbReference type="Proteomes" id="UP000703269"/>
    </source>
</evidence>
<gene>
    <name evidence="1" type="ORF">PsYK624_096400</name>
</gene>
<name>A0A9P3GEU6_9APHY</name>
<sequence length="123" mass="13997">MLYFFPGPVMSGQLHATFIHNHLPFLPPAVHARTISSLPSRSPRAGLDIIDISESCACIYTEVSRCLTSRDEKSLHALFRDRKAAFPALCKAQARQWSCRSCEGRCMYVELTRKLPRFKLQSR</sequence>
<reference evidence="1 2" key="1">
    <citation type="submission" date="2021-08" db="EMBL/GenBank/DDBJ databases">
        <title>Draft Genome Sequence of Phanerochaete sordida strain YK-624.</title>
        <authorList>
            <person name="Mori T."/>
            <person name="Dohra H."/>
            <person name="Suzuki T."/>
            <person name="Kawagishi H."/>
            <person name="Hirai H."/>
        </authorList>
    </citation>
    <scope>NUCLEOTIDE SEQUENCE [LARGE SCALE GENOMIC DNA]</scope>
    <source>
        <strain evidence="1 2">YK-624</strain>
    </source>
</reference>
<protein>
    <submittedName>
        <fullName evidence="1">Uncharacterized protein</fullName>
    </submittedName>
</protein>
<dbReference type="AlphaFoldDB" id="A0A9P3GEU6"/>
<comment type="caution">
    <text evidence="1">The sequence shown here is derived from an EMBL/GenBank/DDBJ whole genome shotgun (WGS) entry which is preliminary data.</text>
</comment>